<proteinExistence type="predicted"/>
<dbReference type="CDD" id="cd00761">
    <property type="entry name" value="Glyco_tranf_GTA_type"/>
    <property type="match status" value="1"/>
</dbReference>
<dbReference type="Gene3D" id="3.90.550.10">
    <property type="entry name" value="Spore Coat Polysaccharide Biosynthesis Protein SpsA, Chain A"/>
    <property type="match status" value="1"/>
</dbReference>
<dbReference type="Proteomes" id="UP001143543">
    <property type="component" value="Unassembled WGS sequence"/>
</dbReference>
<keyword evidence="2" id="KW-0808">Transferase</keyword>
<dbReference type="InterPro" id="IPR001173">
    <property type="entry name" value="Glyco_trans_2-like"/>
</dbReference>
<accession>A0ABQ5MN70</accession>
<organism evidence="2 3">
    <name type="scientific">Neptunitalea lumnitzerae</name>
    <dbReference type="NCBI Taxonomy" id="2965509"/>
    <lineage>
        <taxon>Bacteria</taxon>
        <taxon>Pseudomonadati</taxon>
        <taxon>Bacteroidota</taxon>
        <taxon>Flavobacteriia</taxon>
        <taxon>Flavobacteriales</taxon>
        <taxon>Flavobacteriaceae</taxon>
        <taxon>Neptunitalea</taxon>
    </lineage>
</organism>
<evidence type="ECO:0000259" key="1">
    <source>
        <dbReference type="Pfam" id="PF00535"/>
    </source>
</evidence>
<dbReference type="GO" id="GO:0016740">
    <property type="term" value="F:transferase activity"/>
    <property type="evidence" value="ECO:0007669"/>
    <property type="project" value="UniProtKB-KW"/>
</dbReference>
<name>A0ABQ5MN70_9FLAO</name>
<gene>
    <name evidence="2" type="ORF">Y10_32160</name>
</gene>
<dbReference type="PANTHER" id="PTHR43685:SF2">
    <property type="entry name" value="GLYCOSYLTRANSFERASE 2-LIKE DOMAIN-CONTAINING PROTEIN"/>
    <property type="match status" value="1"/>
</dbReference>
<sequence length="512" mass="58980">MIIVYHLHTAVTTIAYKDGAINGYSGKSIVQTLKSVASQFPEELVVWCSEKVKDVLDVDNISNLVHHNSMFVSYQPNGNYLGSKIGYVDESPFINVNKEVVYPTWQMSSLVGATSASVLNQIDDAFYQEHDFDYFLNSVAKTYMPLGLLCYSEPKLLKEAVSVSSTFASHKTLFRFVKTHYKNVWIGFLLLNTFMYEKQFLLFSFLNALFVSKPGHKNLKLSVSVASSKSIITNKTIDVIIPTLGRKKYLYDVLLDLKKQTHLPKKVIIVEQNPLPDSVSDLDYITKEEWPFEIDHTFTHVTGACNARNLALSKVTSEWVFLNDDDNRFEANLLEEAFNRIKQYSTKVLMASYVKPHEEKVYQVNFQAPFFGSGNSFMKCELLKKVKFNKALEFGYGEDTEFGLQLRNIGEDAIYFADLDIIHLNAPSGGFRTKFVHEWDADQLQPKPSPTVMYVRKKYSTQEQLNSYKTTLLLKYYKDQSIKNVITYYKTFQKMWERSIFWAQQLDKRNEV</sequence>
<evidence type="ECO:0000313" key="2">
    <source>
        <dbReference type="EMBL" id="GLB50848.1"/>
    </source>
</evidence>
<feature type="domain" description="Glycosyltransferase 2-like" evidence="1">
    <location>
        <begin position="239"/>
        <end position="360"/>
    </location>
</feature>
<protein>
    <submittedName>
        <fullName evidence="2">Glycosyl transferase</fullName>
    </submittedName>
</protein>
<keyword evidence="3" id="KW-1185">Reference proteome</keyword>
<dbReference type="EMBL" id="BRVO01000005">
    <property type="protein sequence ID" value="GLB50848.1"/>
    <property type="molecule type" value="Genomic_DNA"/>
</dbReference>
<evidence type="ECO:0000313" key="3">
    <source>
        <dbReference type="Proteomes" id="UP001143543"/>
    </source>
</evidence>
<dbReference type="RefSeq" id="WP_281766485.1">
    <property type="nucleotide sequence ID" value="NZ_BRVO01000005.1"/>
</dbReference>
<dbReference type="InterPro" id="IPR050834">
    <property type="entry name" value="Glycosyltransf_2"/>
</dbReference>
<dbReference type="SUPFAM" id="SSF53448">
    <property type="entry name" value="Nucleotide-diphospho-sugar transferases"/>
    <property type="match status" value="1"/>
</dbReference>
<dbReference type="Pfam" id="PF00535">
    <property type="entry name" value="Glycos_transf_2"/>
    <property type="match status" value="1"/>
</dbReference>
<comment type="caution">
    <text evidence="2">The sequence shown here is derived from an EMBL/GenBank/DDBJ whole genome shotgun (WGS) entry which is preliminary data.</text>
</comment>
<dbReference type="PANTHER" id="PTHR43685">
    <property type="entry name" value="GLYCOSYLTRANSFERASE"/>
    <property type="match status" value="1"/>
</dbReference>
<dbReference type="InterPro" id="IPR029044">
    <property type="entry name" value="Nucleotide-diphossugar_trans"/>
</dbReference>
<reference evidence="2" key="1">
    <citation type="submission" date="2022-07" db="EMBL/GenBank/DDBJ databases">
        <title>Taxonomy of Novel Oxalotrophic and Methylotrophic Bacteria.</title>
        <authorList>
            <person name="Sahin N."/>
            <person name="Tani A."/>
        </authorList>
    </citation>
    <scope>NUCLEOTIDE SEQUENCE</scope>
    <source>
        <strain evidence="2">Y10</strain>
    </source>
</reference>